<proteinExistence type="predicted"/>
<accession>N2BMH4</accession>
<dbReference type="HOGENOM" id="CLU_023344_0_0_9"/>
<evidence type="ECO:0000313" key="3">
    <source>
        <dbReference type="Proteomes" id="UP000012589"/>
    </source>
</evidence>
<dbReference type="OrthoDB" id="5362408at2"/>
<dbReference type="STRING" id="1235802.C823_00011"/>
<sequence length="653" mass="74504">MGAGNFKNKKVSTNRYGSKGGGKGSGYKSSDDKASVYVGAPYNFVPFSEKVYEYPQGKQVMHDRISDELFTGELTYEIEAKTPILIDNGKGAFVKDAQGRNAIPGSTMRGLIRSNVQVLGLAGYEDDIDDYALMYRDVTNKAKDDRYKTILDAKPVTVNDAGRQYRVGALLEVRAGYVKNEGGTYTIYKTCVDSIRKEFRNMNYYILSERKIINDYLKHPDHFSYQVFRPNGKSILQHEFVTFDRYENARGVHYKGTPNKEYRPYHIPVSYEVKNLKDISAIGKPGEYTNEGYAVSTGKMNEKKVLYIIPKIDKKKETITIPEKDVRAFRIDLNKREKTLKQFGGKKHFDLPSEGEEKPIFYVEQPDGRLYFGFTPRLRLFYDHTVREGLKQKCKKGIDYNRAIFGYAGPDGSFRSKVSFSDAVVTEGAKAASGQQLILAEPKPTSYFDYLKQPQNLRGPANTYNTDDFTLRGAKQYWLHTKAPVNTEGMNRKNENVASGMHPLAQGVRFRGKIRFQNMTQDELGLLLWAVRLNPDCWMNVGKAKAYGYGVIALNITEAKALDLKKAYDQTQTLELQPFRNICVNEMITAYQESISRFLGGRKITDLPHIKDFFHMKDSRHIPDDEQTRYMDLKSFGSRRKALPSIEEVVNRQ</sequence>
<keyword evidence="3" id="KW-1185">Reference proteome</keyword>
<comment type="caution">
    <text evidence="2">The sequence shown here is derived from an EMBL/GenBank/DDBJ whole genome shotgun (WGS) entry which is preliminary data.</text>
</comment>
<dbReference type="PATRIC" id="fig|1235802.3.peg.11"/>
<dbReference type="InterPro" id="IPR023825">
    <property type="entry name" value="CRISPR-assoc_RAMP_BGP1436"/>
</dbReference>
<protein>
    <submittedName>
        <fullName evidence="2">CRISPR-associated protein</fullName>
    </submittedName>
</protein>
<dbReference type="AlphaFoldDB" id="N2BMH4"/>
<name>N2BMH4_9FIRM</name>
<dbReference type="Proteomes" id="UP000012589">
    <property type="component" value="Unassembled WGS sequence"/>
</dbReference>
<dbReference type="GO" id="GO:0051607">
    <property type="term" value="P:defense response to virus"/>
    <property type="evidence" value="ECO:0007669"/>
    <property type="project" value="UniProtKB-KW"/>
</dbReference>
<evidence type="ECO:0000313" key="2">
    <source>
        <dbReference type="EMBL" id="EMZ39678.1"/>
    </source>
</evidence>
<dbReference type="eggNOG" id="COG1337">
    <property type="taxonomic scope" value="Bacteria"/>
</dbReference>
<evidence type="ECO:0000256" key="1">
    <source>
        <dbReference type="SAM" id="MobiDB-lite"/>
    </source>
</evidence>
<reference evidence="2 3" key="1">
    <citation type="journal article" date="2014" name="Genome Announc.">
        <title>Draft genome sequences of the altered schaedler flora, a defined bacterial community from gnotobiotic mice.</title>
        <authorList>
            <person name="Wannemuehler M.J."/>
            <person name="Overstreet A.M."/>
            <person name="Ward D.V."/>
            <person name="Phillips G.J."/>
        </authorList>
    </citation>
    <scope>NUCLEOTIDE SEQUENCE [LARGE SCALE GENOMIC DNA]</scope>
    <source>
        <strain evidence="2 3">ASF492</strain>
    </source>
</reference>
<feature type="region of interest" description="Disordered" evidence="1">
    <location>
        <begin position="1"/>
        <end position="30"/>
    </location>
</feature>
<dbReference type="NCBIfam" id="TIGR03986">
    <property type="entry name" value="TIGR03986 family CRISPR-associated RAMP protein"/>
    <property type="match status" value="1"/>
</dbReference>
<gene>
    <name evidence="2" type="ORF">C823_00011</name>
</gene>
<dbReference type="EMBL" id="AQFT01000001">
    <property type="protein sequence ID" value="EMZ39678.1"/>
    <property type="molecule type" value="Genomic_DNA"/>
</dbReference>
<organism evidence="2 3">
    <name type="scientific">Eubacterium plexicaudatum ASF492</name>
    <dbReference type="NCBI Taxonomy" id="1235802"/>
    <lineage>
        <taxon>Bacteria</taxon>
        <taxon>Bacillati</taxon>
        <taxon>Bacillota</taxon>
        <taxon>Clostridia</taxon>
        <taxon>Eubacteriales</taxon>
        <taxon>Eubacteriaceae</taxon>
        <taxon>Eubacterium</taxon>
    </lineage>
</organism>